<dbReference type="Proteomes" id="UP000184383">
    <property type="component" value="Unassembled WGS sequence"/>
</dbReference>
<proteinExistence type="inferred from homology"/>
<evidence type="ECO:0000313" key="8">
    <source>
        <dbReference type="EMBL" id="OJJ39475.1"/>
    </source>
</evidence>
<dbReference type="OrthoDB" id="5954308at2759"/>
<feature type="transmembrane region" description="Helical" evidence="7">
    <location>
        <begin position="88"/>
        <end position="109"/>
    </location>
</feature>
<keyword evidence="5 7" id="KW-0472">Membrane</keyword>
<evidence type="ECO:0000256" key="2">
    <source>
        <dbReference type="ARBA" id="ARBA00022692"/>
    </source>
</evidence>
<accession>A0A1L9RX31</accession>
<dbReference type="AlphaFoldDB" id="A0A1L9RX31"/>
<protein>
    <recommendedName>
        <fullName evidence="10">DUF1772 domain-containing protein</fullName>
    </recommendedName>
</protein>
<dbReference type="GO" id="GO:0016020">
    <property type="term" value="C:membrane"/>
    <property type="evidence" value="ECO:0007669"/>
    <property type="project" value="UniProtKB-SubCell"/>
</dbReference>
<dbReference type="RefSeq" id="XP_040693151.1">
    <property type="nucleotide sequence ID" value="XM_040832715.1"/>
</dbReference>
<dbReference type="VEuPathDB" id="FungiDB:ASPWEDRAFT_25307"/>
<evidence type="ECO:0000256" key="6">
    <source>
        <dbReference type="ARBA" id="ARBA00034313"/>
    </source>
</evidence>
<feature type="transmembrane region" description="Helical" evidence="7">
    <location>
        <begin position="162"/>
        <end position="181"/>
    </location>
</feature>
<dbReference type="Pfam" id="PF08592">
    <property type="entry name" value="Anthrone_oxy"/>
    <property type="match status" value="1"/>
</dbReference>
<evidence type="ECO:0000256" key="1">
    <source>
        <dbReference type="ARBA" id="ARBA00004141"/>
    </source>
</evidence>
<evidence type="ECO:0000313" key="9">
    <source>
        <dbReference type="Proteomes" id="UP000184383"/>
    </source>
</evidence>
<dbReference type="GO" id="GO:0004497">
    <property type="term" value="F:monooxygenase activity"/>
    <property type="evidence" value="ECO:0007669"/>
    <property type="project" value="UniProtKB-KW"/>
</dbReference>
<sequence>MPIDAIKTAQAIGILGCAFTSALTLPAHKPPSSASLIQITPGAPISHITHQWLYIFSRGKQIFPDLAAISSTAHVYLAWADSRESNSVCYALAAAVTMAIVPFTLTVMYPTCRGLENHATRDDAAEVEGKEGMVTSDQEVAKRAREDQEALVLLRRWSGLNAVRALFPLTGAVIGFCAAVCV</sequence>
<evidence type="ECO:0000256" key="3">
    <source>
        <dbReference type="ARBA" id="ARBA00022989"/>
    </source>
</evidence>
<dbReference type="PANTHER" id="PTHR35042:SF1">
    <property type="entry name" value="DUF1772-DOMAIN-CONTAINING PROTEIN"/>
    <property type="match status" value="1"/>
</dbReference>
<evidence type="ECO:0000256" key="5">
    <source>
        <dbReference type="ARBA" id="ARBA00023136"/>
    </source>
</evidence>
<comment type="similarity">
    <text evidence="6">Belongs to the anthrone oxygenase family.</text>
</comment>
<gene>
    <name evidence="8" type="ORF">ASPWEDRAFT_25307</name>
</gene>
<keyword evidence="4" id="KW-0503">Monooxygenase</keyword>
<keyword evidence="2 7" id="KW-0812">Transmembrane</keyword>
<keyword evidence="3 7" id="KW-1133">Transmembrane helix</keyword>
<evidence type="ECO:0008006" key="10">
    <source>
        <dbReference type="Google" id="ProtNLM"/>
    </source>
</evidence>
<keyword evidence="9" id="KW-1185">Reference proteome</keyword>
<evidence type="ECO:0000256" key="7">
    <source>
        <dbReference type="SAM" id="Phobius"/>
    </source>
</evidence>
<dbReference type="GeneID" id="63748563"/>
<keyword evidence="4" id="KW-0560">Oxidoreductase</keyword>
<reference evidence="9" key="1">
    <citation type="journal article" date="2017" name="Genome Biol.">
        <title>Comparative genomics reveals high biological diversity and specific adaptations in the industrially and medically important fungal genus Aspergillus.</title>
        <authorList>
            <person name="de Vries R.P."/>
            <person name="Riley R."/>
            <person name="Wiebenga A."/>
            <person name="Aguilar-Osorio G."/>
            <person name="Amillis S."/>
            <person name="Uchima C.A."/>
            <person name="Anderluh G."/>
            <person name="Asadollahi M."/>
            <person name="Askin M."/>
            <person name="Barry K."/>
            <person name="Battaglia E."/>
            <person name="Bayram O."/>
            <person name="Benocci T."/>
            <person name="Braus-Stromeyer S.A."/>
            <person name="Caldana C."/>
            <person name="Canovas D."/>
            <person name="Cerqueira G.C."/>
            <person name="Chen F."/>
            <person name="Chen W."/>
            <person name="Choi C."/>
            <person name="Clum A."/>
            <person name="Dos Santos R.A."/>
            <person name="Damasio A.R."/>
            <person name="Diallinas G."/>
            <person name="Emri T."/>
            <person name="Fekete E."/>
            <person name="Flipphi M."/>
            <person name="Freyberg S."/>
            <person name="Gallo A."/>
            <person name="Gournas C."/>
            <person name="Habgood R."/>
            <person name="Hainaut M."/>
            <person name="Harispe M.L."/>
            <person name="Henrissat B."/>
            <person name="Hilden K.S."/>
            <person name="Hope R."/>
            <person name="Hossain A."/>
            <person name="Karabika E."/>
            <person name="Karaffa L."/>
            <person name="Karanyi Z."/>
            <person name="Krasevec N."/>
            <person name="Kuo A."/>
            <person name="Kusch H."/>
            <person name="LaButti K."/>
            <person name="Lagendijk E.L."/>
            <person name="Lapidus A."/>
            <person name="Levasseur A."/>
            <person name="Lindquist E."/>
            <person name="Lipzen A."/>
            <person name="Logrieco A.F."/>
            <person name="MacCabe A."/>
            <person name="Maekelae M.R."/>
            <person name="Malavazi I."/>
            <person name="Melin P."/>
            <person name="Meyer V."/>
            <person name="Mielnichuk N."/>
            <person name="Miskei M."/>
            <person name="Molnar A.P."/>
            <person name="Mule G."/>
            <person name="Ngan C.Y."/>
            <person name="Orejas M."/>
            <person name="Orosz E."/>
            <person name="Ouedraogo J.P."/>
            <person name="Overkamp K.M."/>
            <person name="Park H.-S."/>
            <person name="Perrone G."/>
            <person name="Piumi F."/>
            <person name="Punt P.J."/>
            <person name="Ram A.F."/>
            <person name="Ramon A."/>
            <person name="Rauscher S."/>
            <person name="Record E."/>
            <person name="Riano-Pachon D.M."/>
            <person name="Robert V."/>
            <person name="Roehrig J."/>
            <person name="Ruller R."/>
            <person name="Salamov A."/>
            <person name="Salih N.S."/>
            <person name="Samson R.A."/>
            <person name="Sandor E."/>
            <person name="Sanguinetti M."/>
            <person name="Schuetze T."/>
            <person name="Sepcic K."/>
            <person name="Shelest E."/>
            <person name="Sherlock G."/>
            <person name="Sophianopoulou V."/>
            <person name="Squina F.M."/>
            <person name="Sun H."/>
            <person name="Susca A."/>
            <person name="Todd R.B."/>
            <person name="Tsang A."/>
            <person name="Unkles S.E."/>
            <person name="van de Wiele N."/>
            <person name="van Rossen-Uffink D."/>
            <person name="Oliveira J.V."/>
            <person name="Vesth T.C."/>
            <person name="Visser J."/>
            <person name="Yu J.-H."/>
            <person name="Zhou M."/>
            <person name="Andersen M.R."/>
            <person name="Archer D.B."/>
            <person name="Baker S.E."/>
            <person name="Benoit I."/>
            <person name="Brakhage A.A."/>
            <person name="Braus G.H."/>
            <person name="Fischer R."/>
            <person name="Frisvad J.C."/>
            <person name="Goldman G.H."/>
            <person name="Houbraken J."/>
            <person name="Oakley B."/>
            <person name="Pocsi I."/>
            <person name="Scazzocchio C."/>
            <person name="Seiboth B."/>
            <person name="vanKuyk P.A."/>
            <person name="Wortman J."/>
            <person name="Dyer P.S."/>
            <person name="Grigoriev I.V."/>
        </authorList>
    </citation>
    <scope>NUCLEOTIDE SEQUENCE [LARGE SCALE GENOMIC DNA]</scope>
    <source>
        <strain evidence="9">DTO 134E9</strain>
    </source>
</reference>
<evidence type="ECO:0000256" key="4">
    <source>
        <dbReference type="ARBA" id="ARBA00023033"/>
    </source>
</evidence>
<dbReference type="InterPro" id="IPR013901">
    <property type="entry name" value="Anthrone_oxy"/>
</dbReference>
<dbReference type="EMBL" id="KV878210">
    <property type="protein sequence ID" value="OJJ39475.1"/>
    <property type="molecule type" value="Genomic_DNA"/>
</dbReference>
<comment type="subcellular location">
    <subcellularLocation>
        <location evidence="1">Membrane</location>
        <topology evidence="1">Multi-pass membrane protein</topology>
    </subcellularLocation>
</comment>
<dbReference type="PANTHER" id="PTHR35042">
    <property type="entry name" value="ANTHRONE OXYGENASE ENCC"/>
    <property type="match status" value="1"/>
</dbReference>
<organism evidence="8 9">
    <name type="scientific">Aspergillus wentii DTO 134E9</name>
    <dbReference type="NCBI Taxonomy" id="1073089"/>
    <lineage>
        <taxon>Eukaryota</taxon>
        <taxon>Fungi</taxon>
        <taxon>Dikarya</taxon>
        <taxon>Ascomycota</taxon>
        <taxon>Pezizomycotina</taxon>
        <taxon>Eurotiomycetes</taxon>
        <taxon>Eurotiomycetidae</taxon>
        <taxon>Eurotiales</taxon>
        <taxon>Aspergillaceae</taxon>
        <taxon>Aspergillus</taxon>
        <taxon>Aspergillus subgen. Cremei</taxon>
    </lineage>
</organism>
<name>A0A1L9RX31_ASPWE</name>